<dbReference type="KEGG" id="pfp:PFL1_02528"/>
<feature type="compositionally biased region" description="Low complexity" evidence="1">
    <location>
        <begin position="58"/>
        <end position="78"/>
    </location>
</feature>
<proteinExistence type="predicted"/>
<dbReference type="AlphaFoldDB" id="A0A061HCU2"/>
<feature type="compositionally biased region" description="Basic and acidic residues" evidence="1">
    <location>
        <begin position="181"/>
        <end position="191"/>
    </location>
</feature>
<feature type="region of interest" description="Disordered" evidence="1">
    <location>
        <begin position="54"/>
        <end position="80"/>
    </location>
</feature>
<dbReference type="PANTHER" id="PTHR28015">
    <property type="entry name" value="ATP SYNTHASE ASSEMBLY FACTOR FMC1, MITOCHONDRIAL"/>
    <property type="match status" value="1"/>
</dbReference>
<feature type="region of interest" description="Disordered" evidence="1">
    <location>
        <begin position="174"/>
        <end position="216"/>
    </location>
</feature>
<evidence type="ECO:0000256" key="1">
    <source>
        <dbReference type="SAM" id="MobiDB-lite"/>
    </source>
</evidence>
<dbReference type="InterPro" id="IPR039196">
    <property type="entry name" value="Fmc1"/>
</dbReference>
<dbReference type="RefSeq" id="XP_007878236.1">
    <property type="nucleotide sequence ID" value="XM_007880045.1"/>
</dbReference>
<dbReference type="Proteomes" id="UP000053664">
    <property type="component" value="Unassembled WGS sequence"/>
</dbReference>
<dbReference type="HOGENOM" id="CLU_128881_0_0_1"/>
<dbReference type="OrthoDB" id="15893at2759"/>
<dbReference type="PANTHER" id="PTHR28015:SF1">
    <property type="entry name" value="ATP SYNTHASE ASSEMBLY FACTOR FMC1, MITOCHONDRIAL"/>
    <property type="match status" value="1"/>
</dbReference>
<gene>
    <name evidence="2" type="ORF">PFL1_02528</name>
</gene>
<dbReference type="GO" id="GO:0005759">
    <property type="term" value="C:mitochondrial matrix"/>
    <property type="evidence" value="ECO:0007669"/>
    <property type="project" value="TreeGrafter"/>
</dbReference>
<dbReference type="GeneID" id="19316648"/>
<dbReference type="Pfam" id="PF13233">
    <property type="entry name" value="Complex1_LYR_2"/>
    <property type="match status" value="1"/>
</dbReference>
<name>A0A061HCU2_9BASI</name>
<reference evidence="2 3" key="1">
    <citation type="journal article" date="2013" name="Plant Cell">
        <title>The transition from a phytopathogenic smut ancestor to an anamorphic biocontrol agent deciphered by comparative whole-genome analysis.</title>
        <authorList>
            <person name="Lefebvre F."/>
            <person name="Joly D.L."/>
            <person name="Labbe C."/>
            <person name="Teichmann B."/>
            <person name="Linning R."/>
            <person name="Belzile F."/>
            <person name="Bakkeren G."/>
            <person name="Belanger R.R."/>
        </authorList>
    </citation>
    <scope>NUCLEOTIDE SEQUENCE [LARGE SCALE GENOMIC DNA]</scope>
    <source>
        <strain evidence="2 3">PF-1</strain>
    </source>
</reference>
<organism evidence="2 3">
    <name type="scientific">Pseudozyma flocculosa PF-1</name>
    <dbReference type="NCBI Taxonomy" id="1277687"/>
    <lineage>
        <taxon>Eukaryota</taxon>
        <taxon>Fungi</taxon>
        <taxon>Dikarya</taxon>
        <taxon>Basidiomycota</taxon>
        <taxon>Ustilaginomycotina</taxon>
        <taxon>Ustilaginomycetes</taxon>
        <taxon>Ustilaginales</taxon>
        <taxon>Ustilaginaceae</taxon>
        <taxon>Pseudozyma</taxon>
    </lineage>
</organism>
<evidence type="ECO:0000313" key="3">
    <source>
        <dbReference type="Proteomes" id="UP000053664"/>
    </source>
</evidence>
<dbReference type="EMBL" id="KE361629">
    <property type="protein sequence ID" value="EPQ29855.1"/>
    <property type="molecule type" value="Genomic_DNA"/>
</dbReference>
<sequence>MAATTPATSPASLRSLYRTLSRSIRRSSAASTFATGSKRTVSPLQHYIRDVLTSTEAGPSTSTLPFGGPSSSGSSGSGDIDVRQRTLANLASFLHNKTRYLDLLERYNPSHGMSEEERVRLTARRVGLDVPITHNPLAAASSSTATTAGGDMAADHEGAKILSTNESLFRQGAQLAAGETDAQKKRREDLYSGKGDGLNRGGPLAPPGSAPFAKDD</sequence>
<accession>A0A061HCU2</accession>
<dbReference type="eggNOG" id="ENOG502SD6J">
    <property type="taxonomic scope" value="Eukaryota"/>
</dbReference>
<evidence type="ECO:0000313" key="2">
    <source>
        <dbReference type="EMBL" id="EPQ29855.1"/>
    </source>
</evidence>
<protein>
    <submittedName>
        <fullName evidence="2">Uncharacterized protein</fullName>
    </submittedName>
</protein>
<dbReference type="GO" id="GO:0033615">
    <property type="term" value="P:mitochondrial proton-transporting ATP synthase complex assembly"/>
    <property type="evidence" value="ECO:0007669"/>
    <property type="project" value="InterPro"/>
</dbReference>